<feature type="compositionally biased region" description="Gly residues" evidence="1">
    <location>
        <begin position="106"/>
        <end position="115"/>
    </location>
</feature>
<feature type="compositionally biased region" description="Low complexity" evidence="1">
    <location>
        <begin position="153"/>
        <end position="169"/>
    </location>
</feature>
<name>A0A4Y9ZI92_9AGAM</name>
<dbReference type="EMBL" id="SFCI01002437">
    <property type="protein sequence ID" value="TFY73910.1"/>
    <property type="molecule type" value="Genomic_DNA"/>
</dbReference>
<reference evidence="2 3" key="1">
    <citation type="submission" date="2019-02" db="EMBL/GenBank/DDBJ databases">
        <title>Genome sequencing of the rare red list fungi Hericium alpestre (H. flagellum).</title>
        <authorList>
            <person name="Buettner E."/>
            <person name="Kellner H."/>
        </authorList>
    </citation>
    <scope>NUCLEOTIDE SEQUENCE [LARGE SCALE GENOMIC DNA]</scope>
    <source>
        <strain evidence="2 3">DSM 108284</strain>
    </source>
</reference>
<gene>
    <name evidence="2" type="ORF">EWM64_g10102</name>
</gene>
<feature type="region of interest" description="Disordered" evidence="1">
    <location>
        <begin position="20"/>
        <end position="191"/>
    </location>
</feature>
<comment type="caution">
    <text evidence="2">The sequence shown here is derived from an EMBL/GenBank/DDBJ whole genome shotgun (WGS) entry which is preliminary data.</text>
</comment>
<dbReference type="OrthoDB" id="60843at2759"/>
<dbReference type="AlphaFoldDB" id="A0A4Y9ZI92"/>
<feature type="compositionally biased region" description="Low complexity" evidence="1">
    <location>
        <begin position="116"/>
        <end position="137"/>
    </location>
</feature>
<evidence type="ECO:0000256" key="1">
    <source>
        <dbReference type="SAM" id="MobiDB-lite"/>
    </source>
</evidence>
<sequence length="210" mass="21773">MTPPGPIKAFPKRLYTVLPRSAAGPSAQRGRSSSFSSSSARSLFTAPPSSLSSLGFFDTPPPPQGKHGHGPLTPSRLPPHSKAELEAPDSPTHHSHSSQSSHSSNGGNGSNGNSGNGAPHSSIALSSTTPSTQSFPPNHSLPTSTHNPPFFPYTPFSTPSPSASAPESETAPDHASSRAAPHKHRTKYHFDVGAMAFRSAATGRGRSTRA</sequence>
<evidence type="ECO:0000313" key="2">
    <source>
        <dbReference type="EMBL" id="TFY73910.1"/>
    </source>
</evidence>
<organism evidence="2 3">
    <name type="scientific">Hericium alpestre</name>
    <dbReference type="NCBI Taxonomy" id="135208"/>
    <lineage>
        <taxon>Eukaryota</taxon>
        <taxon>Fungi</taxon>
        <taxon>Dikarya</taxon>
        <taxon>Basidiomycota</taxon>
        <taxon>Agaricomycotina</taxon>
        <taxon>Agaricomycetes</taxon>
        <taxon>Russulales</taxon>
        <taxon>Hericiaceae</taxon>
        <taxon>Hericium</taxon>
    </lineage>
</organism>
<feature type="compositionally biased region" description="Low complexity" evidence="1">
    <location>
        <begin position="26"/>
        <end position="42"/>
    </location>
</feature>
<dbReference type="Proteomes" id="UP000298061">
    <property type="component" value="Unassembled WGS sequence"/>
</dbReference>
<accession>A0A4Y9ZI92</accession>
<keyword evidence="3" id="KW-1185">Reference proteome</keyword>
<proteinExistence type="predicted"/>
<evidence type="ECO:0000313" key="3">
    <source>
        <dbReference type="Proteomes" id="UP000298061"/>
    </source>
</evidence>
<protein>
    <submittedName>
        <fullName evidence="2">Uncharacterized protein</fullName>
    </submittedName>
</protein>